<keyword evidence="9 10" id="KW-0998">Cell outer membrane</keyword>
<dbReference type="GO" id="GO:0009279">
    <property type="term" value="C:cell outer membrane"/>
    <property type="evidence" value="ECO:0007669"/>
    <property type="project" value="UniProtKB-SubCell"/>
</dbReference>
<accession>A0A7C5EML3</accession>
<sequence>MGGTMYWKELLICLLAFLLLWPAGGPGLAAEGTTTGPDTSKAAQEKKVPELFLLQEIEISEKELQTNIETPNMTVIKPEILLQGMGTTLDGALKRLPGVDVQRLQEVGGALDDDSVRIRGFGARRILLTIDGRPLNTPGTAGGYFIDWTTIPLNNIERIELIKGVSDPRYGNTLGGVINLVTKKPTVTPKFEVQAGVGNFGTATVNFFHGWKPGKGLLEYSVSGGYTTSQGYLWNGYFRIKNLNTYLGFNLPWQGKLFANVQLLSIRKGFLVNNRLSKDYDSPLYDSPRNPDYPASDGDIMYGGMGAYPEPGSYWVKDRLIFDVNYEQKVTEQGQFNWRFWKNYGLREAYNTWAALNRIFHKRWFDDDSWGTDARYRHTWKNHTLTLGVDYWRFADRGDKLFSDDFRYYRPGFVRQNGNYVNSEVLGLYLMDDIKIKDKFIITPGLRYSWMAAHPGPAGKAAPDLITQDLEQSGLAPSLKLTYLLGEDSLAYFSVARALRLATPPEYYWHYTKDSDYASIFSRTPLKKEDGVLLQGGLKCNWGGKTSLEISPYCYIVNDFIHFDLINFVSYNIDQAVIYGVEFQASQKLPWGFTVFGNYTFQQSKTTGDPLVRELVAPRDRGFNQIPGLPAHKINAGIQYKGKFKEKIAFYLTFVSDQKVIYNNNTLYNTNLRVRTQPAYVTFDLEGSVPIPIKGREHLELYTFLHNLTDVKYQERFGYPAAPFTVGGGLKVKY</sequence>
<evidence type="ECO:0000256" key="4">
    <source>
        <dbReference type="ARBA" id="ARBA00022692"/>
    </source>
</evidence>
<gene>
    <name evidence="14" type="ORF">ENW48_08155</name>
</gene>
<dbReference type="GO" id="GO:0044718">
    <property type="term" value="P:siderophore transmembrane transport"/>
    <property type="evidence" value="ECO:0007669"/>
    <property type="project" value="TreeGrafter"/>
</dbReference>
<evidence type="ECO:0000256" key="3">
    <source>
        <dbReference type="ARBA" id="ARBA00022452"/>
    </source>
</evidence>
<dbReference type="InterPro" id="IPR036942">
    <property type="entry name" value="Beta-barrel_TonB_sf"/>
</dbReference>
<organism evidence="14">
    <name type="scientific">Desulfobacca acetoxidans</name>
    <dbReference type="NCBI Taxonomy" id="60893"/>
    <lineage>
        <taxon>Bacteria</taxon>
        <taxon>Pseudomonadati</taxon>
        <taxon>Thermodesulfobacteriota</taxon>
        <taxon>Desulfobaccia</taxon>
        <taxon>Desulfobaccales</taxon>
        <taxon>Desulfobaccaceae</taxon>
        <taxon>Desulfobacca</taxon>
    </lineage>
</organism>
<dbReference type="Gene3D" id="2.40.170.20">
    <property type="entry name" value="TonB-dependent receptor, beta-barrel domain"/>
    <property type="match status" value="1"/>
</dbReference>
<dbReference type="Pfam" id="PF07715">
    <property type="entry name" value="Plug"/>
    <property type="match status" value="1"/>
</dbReference>
<keyword evidence="3 10" id="KW-1134">Transmembrane beta strand</keyword>
<comment type="caution">
    <text evidence="14">The sequence shown here is derived from an EMBL/GenBank/DDBJ whole genome shotgun (WGS) entry which is preliminary data.</text>
</comment>
<comment type="subcellular location">
    <subcellularLocation>
        <location evidence="1 10">Cell outer membrane</location>
        <topology evidence="1 10">Multi-pass membrane protein</topology>
    </subcellularLocation>
</comment>
<keyword evidence="2 10" id="KW-0813">Transport</keyword>
<reference evidence="14" key="1">
    <citation type="journal article" date="2020" name="mSystems">
        <title>Genome- and Community-Level Interaction Insights into Carbon Utilization and Element Cycling Functions of Hydrothermarchaeota in Hydrothermal Sediment.</title>
        <authorList>
            <person name="Zhou Z."/>
            <person name="Liu Y."/>
            <person name="Xu W."/>
            <person name="Pan J."/>
            <person name="Luo Z.H."/>
            <person name="Li M."/>
        </authorList>
    </citation>
    <scope>NUCLEOTIDE SEQUENCE [LARGE SCALE GENOMIC DNA]</scope>
    <source>
        <strain evidence="14">SpSt-853</strain>
    </source>
</reference>
<keyword evidence="4 10" id="KW-0812">Transmembrane</keyword>
<evidence type="ECO:0000256" key="10">
    <source>
        <dbReference type="PROSITE-ProRule" id="PRU01360"/>
    </source>
</evidence>
<keyword evidence="5" id="KW-0732">Signal</keyword>
<keyword evidence="7 10" id="KW-0472">Membrane</keyword>
<dbReference type="InterPro" id="IPR012910">
    <property type="entry name" value="Plug_dom"/>
</dbReference>
<evidence type="ECO:0000259" key="13">
    <source>
        <dbReference type="Pfam" id="PF07715"/>
    </source>
</evidence>
<dbReference type="Gene3D" id="2.170.130.10">
    <property type="entry name" value="TonB-dependent receptor, plug domain"/>
    <property type="match status" value="1"/>
</dbReference>
<evidence type="ECO:0000256" key="8">
    <source>
        <dbReference type="ARBA" id="ARBA00023170"/>
    </source>
</evidence>
<evidence type="ECO:0000256" key="1">
    <source>
        <dbReference type="ARBA" id="ARBA00004571"/>
    </source>
</evidence>
<dbReference type="AlphaFoldDB" id="A0A7C5EML3"/>
<dbReference type="PANTHER" id="PTHR30069">
    <property type="entry name" value="TONB-DEPENDENT OUTER MEMBRANE RECEPTOR"/>
    <property type="match status" value="1"/>
</dbReference>
<protein>
    <submittedName>
        <fullName evidence="14">TonB-dependent receptor</fullName>
    </submittedName>
</protein>
<dbReference type="CDD" id="cd01347">
    <property type="entry name" value="ligand_gated_channel"/>
    <property type="match status" value="1"/>
</dbReference>
<evidence type="ECO:0000259" key="12">
    <source>
        <dbReference type="Pfam" id="PF00593"/>
    </source>
</evidence>
<evidence type="ECO:0000256" key="9">
    <source>
        <dbReference type="ARBA" id="ARBA00023237"/>
    </source>
</evidence>
<evidence type="ECO:0000256" key="11">
    <source>
        <dbReference type="RuleBase" id="RU003357"/>
    </source>
</evidence>
<name>A0A7C5EML3_9BACT</name>
<evidence type="ECO:0000313" key="14">
    <source>
        <dbReference type="EMBL" id="HGZ12176.1"/>
    </source>
</evidence>
<comment type="similarity">
    <text evidence="10 11">Belongs to the TonB-dependent receptor family.</text>
</comment>
<dbReference type="SUPFAM" id="SSF56935">
    <property type="entry name" value="Porins"/>
    <property type="match status" value="1"/>
</dbReference>
<keyword evidence="8 14" id="KW-0675">Receptor</keyword>
<feature type="domain" description="TonB-dependent receptor plug" evidence="13">
    <location>
        <begin position="69"/>
        <end position="177"/>
    </location>
</feature>
<evidence type="ECO:0000256" key="5">
    <source>
        <dbReference type="ARBA" id="ARBA00022729"/>
    </source>
</evidence>
<dbReference type="Pfam" id="PF00593">
    <property type="entry name" value="TonB_dep_Rec_b-barrel"/>
    <property type="match status" value="1"/>
</dbReference>
<dbReference type="GO" id="GO:0015344">
    <property type="term" value="F:siderophore uptake transmembrane transporter activity"/>
    <property type="evidence" value="ECO:0007669"/>
    <property type="project" value="TreeGrafter"/>
</dbReference>
<dbReference type="EMBL" id="DTKJ01000056">
    <property type="protein sequence ID" value="HGZ12176.1"/>
    <property type="molecule type" value="Genomic_DNA"/>
</dbReference>
<keyword evidence="6 11" id="KW-0798">TonB box</keyword>
<evidence type="ECO:0000256" key="6">
    <source>
        <dbReference type="ARBA" id="ARBA00023077"/>
    </source>
</evidence>
<dbReference type="PROSITE" id="PS52016">
    <property type="entry name" value="TONB_DEPENDENT_REC_3"/>
    <property type="match status" value="1"/>
</dbReference>
<feature type="domain" description="TonB-dependent receptor-like beta-barrel" evidence="12">
    <location>
        <begin position="273"/>
        <end position="708"/>
    </location>
</feature>
<dbReference type="InterPro" id="IPR000531">
    <property type="entry name" value="Beta-barrel_TonB"/>
</dbReference>
<proteinExistence type="inferred from homology"/>
<dbReference type="PANTHER" id="PTHR30069:SF29">
    <property type="entry name" value="HEMOGLOBIN AND HEMOGLOBIN-HAPTOGLOBIN-BINDING PROTEIN 1-RELATED"/>
    <property type="match status" value="1"/>
</dbReference>
<evidence type="ECO:0000256" key="7">
    <source>
        <dbReference type="ARBA" id="ARBA00023136"/>
    </source>
</evidence>
<dbReference type="InterPro" id="IPR039426">
    <property type="entry name" value="TonB-dep_rcpt-like"/>
</dbReference>
<evidence type="ECO:0000256" key="2">
    <source>
        <dbReference type="ARBA" id="ARBA00022448"/>
    </source>
</evidence>
<dbReference type="InterPro" id="IPR037066">
    <property type="entry name" value="Plug_dom_sf"/>
</dbReference>